<accession>A0A067BN50</accession>
<sequence length="225" mass="24163">MSVIKLYEAVLDELATPHEHGFTHHADAFTHPELSIDGLDELLTWPLSDAQAATLAALYGHDATTTVVPCEAISVDSEPVHLYAPDSYYEAVQDKLAPSEWHGRHELAHLVIHAAGSTDTSSFLQPCVEDGHVFGRLIVLLPSYCVGGHVSLTYTDEDEAWAVATAARPPTGLSFAASASFLSTTVASGPIDDGRRVALVYHLMNEHPTPDDLFAAAPPNIAILF</sequence>
<reference evidence="1 2" key="1">
    <citation type="journal article" date="2013" name="PLoS Genet.">
        <title>Distinctive expansion of potential virulence genes in the genome of the oomycete fish pathogen Saprolegnia parasitica.</title>
        <authorList>
            <person name="Jiang R.H."/>
            <person name="de Bruijn I."/>
            <person name="Haas B.J."/>
            <person name="Belmonte R."/>
            <person name="Lobach L."/>
            <person name="Christie J."/>
            <person name="van den Ackerveken G."/>
            <person name="Bottin A."/>
            <person name="Bulone V."/>
            <person name="Diaz-Moreno S.M."/>
            <person name="Dumas B."/>
            <person name="Fan L."/>
            <person name="Gaulin E."/>
            <person name="Govers F."/>
            <person name="Grenville-Briggs L.J."/>
            <person name="Horner N.R."/>
            <person name="Levin J.Z."/>
            <person name="Mammella M."/>
            <person name="Meijer H.J."/>
            <person name="Morris P."/>
            <person name="Nusbaum C."/>
            <person name="Oome S."/>
            <person name="Phillips A.J."/>
            <person name="van Rooyen D."/>
            <person name="Rzeszutek E."/>
            <person name="Saraiva M."/>
            <person name="Secombes C.J."/>
            <person name="Seidl M.F."/>
            <person name="Snel B."/>
            <person name="Stassen J.H."/>
            <person name="Sykes S."/>
            <person name="Tripathy S."/>
            <person name="van den Berg H."/>
            <person name="Vega-Arreguin J.C."/>
            <person name="Wawra S."/>
            <person name="Young S.K."/>
            <person name="Zeng Q."/>
            <person name="Dieguez-Uribeondo J."/>
            <person name="Russ C."/>
            <person name="Tyler B.M."/>
            <person name="van West P."/>
        </authorList>
    </citation>
    <scope>NUCLEOTIDE SEQUENCE [LARGE SCALE GENOMIC DNA]</scope>
    <source>
        <strain evidence="1 2">CBS 223.65</strain>
    </source>
</reference>
<dbReference type="Proteomes" id="UP000030745">
    <property type="component" value="Unassembled WGS sequence"/>
</dbReference>
<name>A0A067BN50_SAPPC</name>
<keyword evidence="2" id="KW-1185">Reference proteome</keyword>
<organism evidence="1 2">
    <name type="scientific">Saprolegnia parasitica (strain CBS 223.65)</name>
    <dbReference type="NCBI Taxonomy" id="695850"/>
    <lineage>
        <taxon>Eukaryota</taxon>
        <taxon>Sar</taxon>
        <taxon>Stramenopiles</taxon>
        <taxon>Oomycota</taxon>
        <taxon>Saprolegniomycetes</taxon>
        <taxon>Saprolegniales</taxon>
        <taxon>Saprolegniaceae</taxon>
        <taxon>Saprolegnia</taxon>
    </lineage>
</organism>
<dbReference type="VEuPathDB" id="FungiDB:SPRG_18323"/>
<dbReference type="GeneID" id="24139848"/>
<gene>
    <name evidence="1" type="ORF">SPRG_18323</name>
</gene>
<dbReference type="RefSeq" id="XP_012213151.1">
    <property type="nucleotide sequence ID" value="XM_012357761.1"/>
</dbReference>
<proteinExistence type="predicted"/>
<evidence type="ECO:0000313" key="2">
    <source>
        <dbReference type="Proteomes" id="UP000030745"/>
    </source>
</evidence>
<dbReference type="OrthoDB" id="124582at2759"/>
<dbReference type="EMBL" id="KK584310">
    <property type="protein sequence ID" value="KDO16142.1"/>
    <property type="molecule type" value="Genomic_DNA"/>
</dbReference>
<evidence type="ECO:0000313" key="1">
    <source>
        <dbReference type="EMBL" id="KDO16142.1"/>
    </source>
</evidence>
<dbReference type="AlphaFoldDB" id="A0A067BN50"/>
<dbReference type="KEGG" id="spar:SPRG_18323"/>
<protein>
    <submittedName>
        <fullName evidence="1">Uncharacterized protein</fullName>
    </submittedName>
</protein>